<protein>
    <submittedName>
        <fullName evidence="1">Uncharacterized protein</fullName>
    </submittedName>
</protein>
<dbReference type="AlphaFoldDB" id="A0AAD5TUL3"/>
<dbReference type="EMBL" id="JADGJW010002027">
    <property type="protein sequence ID" value="KAJ3199830.1"/>
    <property type="molecule type" value="Genomic_DNA"/>
</dbReference>
<name>A0AAD5TUL3_9FUNG</name>
<evidence type="ECO:0000313" key="1">
    <source>
        <dbReference type="EMBL" id="KAJ3199830.1"/>
    </source>
</evidence>
<organism evidence="1 2">
    <name type="scientific">Clydaea vesicula</name>
    <dbReference type="NCBI Taxonomy" id="447962"/>
    <lineage>
        <taxon>Eukaryota</taxon>
        <taxon>Fungi</taxon>
        <taxon>Fungi incertae sedis</taxon>
        <taxon>Chytridiomycota</taxon>
        <taxon>Chytridiomycota incertae sedis</taxon>
        <taxon>Chytridiomycetes</taxon>
        <taxon>Lobulomycetales</taxon>
        <taxon>Lobulomycetaceae</taxon>
        <taxon>Clydaea</taxon>
    </lineage>
</organism>
<keyword evidence="2" id="KW-1185">Reference proteome</keyword>
<gene>
    <name evidence="1" type="ORF">HK099_002987</name>
</gene>
<reference evidence="1" key="1">
    <citation type="submission" date="2020-05" db="EMBL/GenBank/DDBJ databases">
        <title>Phylogenomic resolution of chytrid fungi.</title>
        <authorList>
            <person name="Stajich J.E."/>
            <person name="Amses K."/>
            <person name="Simmons R."/>
            <person name="Seto K."/>
            <person name="Myers J."/>
            <person name="Bonds A."/>
            <person name="Quandt C.A."/>
            <person name="Barry K."/>
            <person name="Liu P."/>
            <person name="Grigoriev I."/>
            <person name="Longcore J.E."/>
            <person name="James T.Y."/>
        </authorList>
    </citation>
    <scope>NUCLEOTIDE SEQUENCE</scope>
    <source>
        <strain evidence="1">JEL0476</strain>
    </source>
</reference>
<evidence type="ECO:0000313" key="2">
    <source>
        <dbReference type="Proteomes" id="UP001211065"/>
    </source>
</evidence>
<proteinExistence type="predicted"/>
<comment type="caution">
    <text evidence="1">The sequence shown here is derived from an EMBL/GenBank/DDBJ whole genome shotgun (WGS) entry which is preliminary data.</text>
</comment>
<sequence>MSASPKEMDSDTINKIIQQSEFNRDIHKYGNLEAMYNYHNNLFSMPFIPSTRYEFDNLYRSYNEEQYLAWESWMLESKLAKLVENQKNESLIASPFYETICNSVFVSDKRTLYFIKWLVGERQCTIFMDSIDKRFSFTMYDCIIFEISYVIIHSVQHFLELNDKLELKKEGEKSLDPNLVEIIYDSNFNIIAYDENTGSTLAEGINNCIAKKKLEKMRIFLDQLK</sequence>
<accession>A0AAD5TUL3</accession>
<dbReference type="Proteomes" id="UP001211065">
    <property type="component" value="Unassembled WGS sequence"/>
</dbReference>